<keyword evidence="2" id="KW-1133">Transmembrane helix</keyword>
<reference evidence="3 4" key="1">
    <citation type="submission" date="2023-07" db="EMBL/GenBank/DDBJ databases">
        <title>Comparative genomics of wheat-associated soil bacteria to identify genetic determinants of phenazine resistance.</title>
        <authorList>
            <person name="Mouncey N."/>
        </authorList>
    </citation>
    <scope>NUCLEOTIDE SEQUENCE [LARGE SCALE GENOMIC DNA]</scope>
    <source>
        <strain evidence="3 4">V2I4</strain>
    </source>
</reference>
<accession>A0ABU0SWT7</accession>
<keyword evidence="2" id="KW-0472">Membrane</keyword>
<evidence type="ECO:0000256" key="2">
    <source>
        <dbReference type="SAM" id="Phobius"/>
    </source>
</evidence>
<keyword evidence="4" id="KW-1185">Reference proteome</keyword>
<gene>
    <name evidence="3" type="ORF">QF035_005590</name>
</gene>
<feature type="compositionally biased region" description="Gly residues" evidence="1">
    <location>
        <begin position="234"/>
        <end position="246"/>
    </location>
</feature>
<keyword evidence="2" id="KW-0812">Transmembrane</keyword>
<dbReference type="EMBL" id="JAUSZI010000002">
    <property type="protein sequence ID" value="MDQ1028008.1"/>
    <property type="molecule type" value="Genomic_DNA"/>
</dbReference>
<protein>
    <submittedName>
        <fullName evidence="3">Uncharacterized protein</fullName>
    </submittedName>
</protein>
<feature type="compositionally biased region" description="Gly residues" evidence="1">
    <location>
        <begin position="256"/>
        <end position="275"/>
    </location>
</feature>
<feature type="transmembrane region" description="Helical" evidence="2">
    <location>
        <begin position="97"/>
        <end position="116"/>
    </location>
</feature>
<dbReference type="RefSeq" id="WP_307523289.1">
    <property type="nucleotide sequence ID" value="NZ_JAUSZI010000002.1"/>
</dbReference>
<dbReference type="Proteomes" id="UP001230328">
    <property type="component" value="Unassembled WGS sequence"/>
</dbReference>
<proteinExistence type="predicted"/>
<comment type="caution">
    <text evidence="3">The sequence shown here is derived from an EMBL/GenBank/DDBJ whole genome shotgun (WGS) entry which is preliminary data.</text>
</comment>
<feature type="region of interest" description="Disordered" evidence="1">
    <location>
        <begin position="212"/>
        <end position="275"/>
    </location>
</feature>
<organism evidence="3 4">
    <name type="scientific">Streptomyces umbrinus</name>
    <dbReference type="NCBI Taxonomy" id="67370"/>
    <lineage>
        <taxon>Bacteria</taxon>
        <taxon>Bacillati</taxon>
        <taxon>Actinomycetota</taxon>
        <taxon>Actinomycetes</taxon>
        <taxon>Kitasatosporales</taxon>
        <taxon>Streptomycetaceae</taxon>
        <taxon>Streptomyces</taxon>
        <taxon>Streptomyces phaeochromogenes group</taxon>
    </lineage>
</organism>
<evidence type="ECO:0000313" key="3">
    <source>
        <dbReference type="EMBL" id="MDQ1028008.1"/>
    </source>
</evidence>
<sequence>MGDRLSGDGVPGRRCVHPDDAVSAPWDVWDEHDDTALETALATLLRGADLAPEAEQRAVAAFRATRGTDVHRARTRRRDDWRLPAERRTGRPVKTTFAAVFASLGVLGGVAVAAIGSADSSTDGAGAGRKTAHPSVSAPARPSGETSSASSGGGPTDGPATAQDTEAHCRAYEHVKDRGKALDSTAWQQLVAAAGGEGKVAAYCAEQLARATAAPGRSGDTGKPGEGAADSGAGTAGNTGTSGNGNPGNDADGAENGTGAGNGNGNGKASGGKGE</sequence>
<evidence type="ECO:0000313" key="4">
    <source>
        <dbReference type="Proteomes" id="UP001230328"/>
    </source>
</evidence>
<feature type="region of interest" description="Disordered" evidence="1">
    <location>
        <begin position="119"/>
        <end position="162"/>
    </location>
</feature>
<name>A0ABU0SWT7_9ACTN</name>
<evidence type="ECO:0000256" key="1">
    <source>
        <dbReference type="SAM" id="MobiDB-lite"/>
    </source>
</evidence>